<dbReference type="AlphaFoldDB" id="A0A6P8YD00"/>
<keyword evidence="4 6" id="KW-1133">Transmembrane helix</keyword>
<feature type="transmembrane region" description="Helical" evidence="6">
    <location>
        <begin position="82"/>
        <end position="103"/>
    </location>
</feature>
<feature type="transmembrane region" description="Helical" evidence="6">
    <location>
        <begin position="123"/>
        <end position="145"/>
    </location>
</feature>
<evidence type="ECO:0000256" key="1">
    <source>
        <dbReference type="ARBA" id="ARBA00004651"/>
    </source>
</evidence>
<keyword evidence="6" id="KW-0807">Transducer</keyword>
<name>A0A6P8YD00_THRPL</name>
<keyword evidence="7" id="KW-1185">Reference proteome</keyword>
<dbReference type="GO" id="GO:0005886">
    <property type="term" value="C:plasma membrane"/>
    <property type="evidence" value="ECO:0007669"/>
    <property type="project" value="UniProtKB-SubCell"/>
</dbReference>
<evidence type="ECO:0000256" key="5">
    <source>
        <dbReference type="ARBA" id="ARBA00023136"/>
    </source>
</evidence>
<accession>A0A6P8YD00</accession>
<dbReference type="InParanoid" id="A0A6P8YD00"/>
<feature type="transmembrane region" description="Helical" evidence="6">
    <location>
        <begin position="166"/>
        <end position="191"/>
    </location>
</feature>
<keyword evidence="3 6" id="KW-0812">Transmembrane</keyword>
<dbReference type="KEGG" id="tpal:117643020"/>
<comment type="similarity">
    <text evidence="6">Belongs to the insect chemoreceptor superfamily. Gustatory receptor (GR) family.</text>
</comment>
<dbReference type="RefSeq" id="XP_034237548.1">
    <property type="nucleotide sequence ID" value="XM_034381657.1"/>
</dbReference>
<proteinExistence type="inferred from homology"/>
<dbReference type="Proteomes" id="UP000515158">
    <property type="component" value="Unplaced"/>
</dbReference>
<sequence>MVLLTAFKSCVVYSHLPDILGGGDGPYVSRLFSLDVVVKAMASAMLQLILLLRRYEQAALVQCLVMYLSWCAPSRRSWRGMALVLAWFLISSIFVPAFSVATADMSALKSVKEVTLYVTDMLPSFHMMLADGELGALVTACVFLGRDVADDQVLQDVVRTSNRAHGAARLCCLLVAVMEAGISSFGGIVYLQGKIGVRSASSFLEAYGASTVVWGIVIMLRFIASCTLGQQLRKSHSRIFNTLHGFLARNALVSNRTNREVQGFSHQLQMQDCRYGVFDLLFFDFTTMGRVFGSFATFLVILFQFDQT</sequence>
<evidence type="ECO:0000313" key="7">
    <source>
        <dbReference type="Proteomes" id="UP000515158"/>
    </source>
</evidence>
<dbReference type="OrthoDB" id="10663803at2759"/>
<dbReference type="InterPro" id="IPR013604">
    <property type="entry name" value="7TM_chemorcpt"/>
</dbReference>
<organism evidence="8">
    <name type="scientific">Thrips palmi</name>
    <name type="common">Melon thrips</name>
    <dbReference type="NCBI Taxonomy" id="161013"/>
    <lineage>
        <taxon>Eukaryota</taxon>
        <taxon>Metazoa</taxon>
        <taxon>Ecdysozoa</taxon>
        <taxon>Arthropoda</taxon>
        <taxon>Hexapoda</taxon>
        <taxon>Insecta</taxon>
        <taxon>Pterygota</taxon>
        <taxon>Neoptera</taxon>
        <taxon>Paraneoptera</taxon>
        <taxon>Thysanoptera</taxon>
        <taxon>Terebrantia</taxon>
        <taxon>Thripoidea</taxon>
        <taxon>Thripidae</taxon>
        <taxon>Thrips</taxon>
    </lineage>
</organism>
<feature type="transmembrane region" description="Helical" evidence="6">
    <location>
        <begin position="280"/>
        <end position="305"/>
    </location>
</feature>
<protein>
    <recommendedName>
        <fullName evidence="6">Gustatory receptor</fullName>
    </recommendedName>
</protein>
<reference evidence="8" key="1">
    <citation type="submission" date="2025-08" db="UniProtKB">
        <authorList>
            <consortium name="RefSeq"/>
        </authorList>
    </citation>
    <scope>IDENTIFICATION</scope>
    <source>
        <tissue evidence="8">Total insect</tissue>
    </source>
</reference>
<evidence type="ECO:0000313" key="8">
    <source>
        <dbReference type="RefSeq" id="XP_034237548.1"/>
    </source>
</evidence>
<keyword evidence="2 6" id="KW-1003">Cell membrane</keyword>
<dbReference type="GO" id="GO:0007165">
    <property type="term" value="P:signal transduction"/>
    <property type="evidence" value="ECO:0007669"/>
    <property type="project" value="UniProtKB-KW"/>
</dbReference>
<dbReference type="GO" id="GO:0050909">
    <property type="term" value="P:sensory perception of taste"/>
    <property type="evidence" value="ECO:0007669"/>
    <property type="project" value="InterPro"/>
</dbReference>
<gene>
    <name evidence="8" type="primary">LOC117643020</name>
</gene>
<evidence type="ECO:0000256" key="6">
    <source>
        <dbReference type="RuleBase" id="RU363108"/>
    </source>
</evidence>
<feature type="transmembrane region" description="Helical" evidence="6">
    <location>
        <begin position="211"/>
        <end position="229"/>
    </location>
</feature>
<keyword evidence="6" id="KW-0675">Receptor</keyword>
<evidence type="ECO:0000256" key="4">
    <source>
        <dbReference type="ARBA" id="ARBA00022989"/>
    </source>
</evidence>
<dbReference type="Pfam" id="PF08395">
    <property type="entry name" value="7tm_7"/>
    <property type="match status" value="1"/>
</dbReference>
<evidence type="ECO:0000256" key="3">
    <source>
        <dbReference type="ARBA" id="ARBA00022692"/>
    </source>
</evidence>
<comment type="function">
    <text evidence="6">Gustatory receptor which mediates acceptance or avoidance behavior, depending on its substrates.</text>
</comment>
<comment type="caution">
    <text evidence="6">Lacks conserved residue(s) required for the propagation of feature annotation.</text>
</comment>
<dbReference type="GeneID" id="117643020"/>
<keyword evidence="5 6" id="KW-0472">Membrane</keyword>
<evidence type="ECO:0000256" key="2">
    <source>
        <dbReference type="ARBA" id="ARBA00022475"/>
    </source>
</evidence>
<comment type="subcellular location">
    <subcellularLocation>
        <location evidence="1 6">Cell membrane</location>
        <topology evidence="1 6">Multi-pass membrane protein</topology>
    </subcellularLocation>
</comment>